<proteinExistence type="predicted"/>
<evidence type="ECO:0000313" key="2">
    <source>
        <dbReference type="EMBL" id="MFK2917478.1"/>
    </source>
</evidence>
<evidence type="ECO:0000256" key="1">
    <source>
        <dbReference type="SAM" id="Phobius"/>
    </source>
</evidence>
<feature type="transmembrane region" description="Helical" evidence="1">
    <location>
        <begin position="52"/>
        <end position="71"/>
    </location>
</feature>
<reference evidence="2 3" key="1">
    <citation type="submission" date="2020-10" db="EMBL/GenBank/DDBJ databases">
        <title>Phylogeny of dyella-like bacteria.</title>
        <authorList>
            <person name="Fu J."/>
        </authorList>
    </citation>
    <scope>NUCLEOTIDE SEQUENCE [LARGE SCALE GENOMIC DNA]</scope>
    <source>
        <strain evidence="2 3">BB4</strain>
    </source>
</reference>
<gene>
    <name evidence="2" type="ORF">ISS97_09395</name>
</gene>
<accession>A0ABW8K6U6</accession>
<keyword evidence="1" id="KW-1133">Transmembrane helix</keyword>
<evidence type="ECO:0000313" key="3">
    <source>
        <dbReference type="Proteomes" id="UP001620408"/>
    </source>
</evidence>
<dbReference type="Proteomes" id="UP001620408">
    <property type="component" value="Unassembled WGS sequence"/>
</dbReference>
<keyword evidence="3" id="KW-1185">Reference proteome</keyword>
<protein>
    <submittedName>
        <fullName evidence="2">Uncharacterized protein</fullName>
    </submittedName>
</protein>
<feature type="transmembrane region" description="Helical" evidence="1">
    <location>
        <begin position="24"/>
        <end position="45"/>
    </location>
</feature>
<dbReference type="RefSeq" id="WP_379985075.1">
    <property type="nucleotide sequence ID" value="NZ_JADIKD010000009.1"/>
</dbReference>
<sequence length="80" mass="9160">MSRQPNYWFPAKRYGWGWGLPVTWQGWVVLLGYAGLIAVSAARLLPLRHAAFLGSVALWTALLVAVCWWKGEPPHWRWGK</sequence>
<dbReference type="EMBL" id="JADIKD010000009">
    <property type="protein sequence ID" value="MFK2917478.1"/>
    <property type="molecule type" value="Genomic_DNA"/>
</dbReference>
<name>A0ABW8K6U6_9GAMM</name>
<comment type="caution">
    <text evidence="2">The sequence shown here is derived from an EMBL/GenBank/DDBJ whole genome shotgun (WGS) entry which is preliminary data.</text>
</comment>
<keyword evidence="1" id="KW-0812">Transmembrane</keyword>
<organism evidence="2 3">
    <name type="scientific">Dyella koreensis</name>
    <dbReference type="NCBI Taxonomy" id="311235"/>
    <lineage>
        <taxon>Bacteria</taxon>
        <taxon>Pseudomonadati</taxon>
        <taxon>Pseudomonadota</taxon>
        <taxon>Gammaproteobacteria</taxon>
        <taxon>Lysobacterales</taxon>
        <taxon>Rhodanobacteraceae</taxon>
        <taxon>Dyella</taxon>
    </lineage>
</organism>
<keyword evidence="1" id="KW-0472">Membrane</keyword>